<dbReference type="RefSeq" id="WP_011019699.1">
    <property type="nucleotide sequence ID" value="NC_003551.1"/>
</dbReference>
<proteinExistence type="predicted"/>
<keyword evidence="2" id="KW-1185">Reference proteome</keyword>
<dbReference type="HOGENOM" id="CLU_619135_0_0_2"/>
<evidence type="ECO:0000313" key="2">
    <source>
        <dbReference type="Proteomes" id="UP000001826"/>
    </source>
</evidence>
<dbReference type="AlphaFoldDB" id="Q8TVQ7"/>
<dbReference type="GeneID" id="1477926"/>
<accession>Q8TVQ7</accession>
<dbReference type="EMBL" id="AE009439">
    <property type="protein sequence ID" value="AAM02544.1"/>
    <property type="molecule type" value="Genomic_DNA"/>
</dbReference>
<organism evidence="1 2">
    <name type="scientific">Methanopyrus kandleri (strain AV19 / DSM 6324 / JCM 9639 / NBRC 100938)</name>
    <dbReference type="NCBI Taxonomy" id="190192"/>
    <lineage>
        <taxon>Archaea</taxon>
        <taxon>Methanobacteriati</taxon>
        <taxon>Methanobacteriota</taxon>
        <taxon>Methanomada group</taxon>
        <taxon>Methanopyri</taxon>
        <taxon>Methanopyrales</taxon>
        <taxon>Methanopyraceae</taxon>
        <taxon>Methanopyrus</taxon>
    </lineage>
</organism>
<sequence length="442" mass="50140">MRRVLSPAIVPIVVLVLPLPVHGDSWTDPEALLDVGVQSHLVIEDVHEKEVTTEHGDTVKVLDYVDATYMAVIKAKEPGKPVTVHVLLPQGTEVLEARFYPKVSDRSPSEVLSDPSRFESVKVKPKGQTEVTWEFLDETWKWTQLDFEVTPEHDPGKPFSYSLLVLKLRIPALHRVPNLRMYYPKHYDDALRSEYSYGVIEWPIPAQPGYDNSFYVRSGSETLDVGVELFAWPEGVVTKSSAAPGWDTCQARLTDHLMLVFPEARVAVLADVSPAEDYEKWKHQREEVIEKEWPQVTQRFGFPYVPVVAVIGVERVEVSFDLLVPERVDAGSTVTVFVRPYPEPWSYAPEEGVLRFELRDEHGSVMELGEVKLPEGSGFEGWVEFRFRAPEKPGYYTLFVEYEGPYGNGKTSATFRVEGRGKRCKLPIPVVPVIPPRRRARA</sequence>
<name>Q8TVQ7_METKA</name>
<dbReference type="InParanoid" id="Q8TVQ7"/>
<evidence type="ECO:0000313" key="1">
    <source>
        <dbReference type="EMBL" id="AAM02544.1"/>
    </source>
</evidence>
<reference evidence="1 2" key="1">
    <citation type="journal article" date="2002" name="Proc. Natl. Acad. Sci. U.S.A.">
        <title>The complete genome of hyperthermophile Methanopyrus kandleri AV19 and monophyly of archaeal methanogens.</title>
        <authorList>
            <person name="Slesarev A.I."/>
            <person name="Mezhevaya K.V."/>
            <person name="Makarova K.S."/>
            <person name="Polushin N.N."/>
            <person name="Shcherbinina O.V."/>
            <person name="Shakhova V.V."/>
            <person name="Belova G.I."/>
            <person name="Aravind L."/>
            <person name="Natale D.A."/>
            <person name="Rogozin I.B."/>
            <person name="Tatusov R.L."/>
            <person name="Wolf Y.I."/>
            <person name="Stetter K.O."/>
            <person name="Malykh A.G."/>
            <person name="Koonin E.V."/>
            <person name="Kozyavkin S.A."/>
        </authorList>
    </citation>
    <scope>NUCLEOTIDE SEQUENCE [LARGE SCALE GENOMIC DNA]</scope>
    <source>
        <strain evidence="2">AV19 / DSM 6324 / JCM 9639 / NBRC 100938</strain>
    </source>
</reference>
<protein>
    <submittedName>
        <fullName evidence="1">Uncharacterized domain specific for M.kandleri, MK-11 family</fullName>
    </submittedName>
</protein>
<dbReference type="PaxDb" id="190192-MK1331"/>
<dbReference type="Proteomes" id="UP000001826">
    <property type="component" value="Chromosome"/>
</dbReference>
<dbReference type="KEGG" id="mka:MK1331"/>
<gene>
    <name evidence="1" type="ordered locus">MK1331</name>
</gene>
<dbReference type="EnsemblBacteria" id="AAM02544">
    <property type="protein sequence ID" value="AAM02544"/>
    <property type="gene ID" value="MK1331"/>
</dbReference>